<gene>
    <name evidence="1" type="ORF">C4D60_Mb04t05490</name>
</gene>
<dbReference type="AlphaFoldDB" id="A0A4V4H9J3"/>
<protein>
    <submittedName>
        <fullName evidence="1">Uncharacterized protein</fullName>
    </submittedName>
</protein>
<evidence type="ECO:0000313" key="1">
    <source>
        <dbReference type="EMBL" id="THU71815.1"/>
    </source>
</evidence>
<comment type="caution">
    <text evidence="1">The sequence shown here is derived from an EMBL/GenBank/DDBJ whole genome shotgun (WGS) entry which is preliminary data.</text>
</comment>
<dbReference type="Proteomes" id="UP000317650">
    <property type="component" value="Chromosome 4"/>
</dbReference>
<organism evidence="1 2">
    <name type="scientific">Musa balbisiana</name>
    <name type="common">Banana</name>
    <dbReference type="NCBI Taxonomy" id="52838"/>
    <lineage>
        <taxon>Eukaryota</taxon>
        <taxon>Viridiplantae</taxon>
        <taxon>Streptophyta</taxon>
        <taxon>Embryophyta</taxon>
        <taxon>Tracheophyta</taxon>
        <taxon>Spermatophyta</taxon>
        <taxon>Magnoliopsida</taxon>
        <taxon>Liliopsida</taxon>
        <taxon>Zingiberales</taxon>
        <taxon>Musaceae</taxon>
        <taxon>Musa</taxon>
    </lineage>
</organism>
<proteinExistence type="predicted"/>
<evidence type="ECO:0000313" key="2">
    <source>
        <dbReference type="Proteomes" id="UP000317650"/>
    </source>
</evidence>
<name>A0A4V4H9J3_MUSBA</name>
<reference evidence="1 2" key="1">
    <citation type="journal article" date="2019" name="Nat. Plants">
        <title>Genome sequencing of Musa balbisiana reveals subgenome evolution and function divergence in polyploid bananas.</title>
        <authorList>
            <person name="Yao X."/>
        </authorList>
    </citation>
    <scope>NUCLEOTIDE SEQUENCE [LARGE SCALE GENOMIC DNA]</scope>
    <source>
        <strain evidence="2">cv. DH-PKW</strain>
        <tissue evidence="1">Leaves</tissue>
    </source>
</reference>
<dbReference type="EMBL" id="PYDT01000001">
    <property type="protein sequence ID" value="THU71815.1"/>
    <property type="molecule type" value="Genomic_DNA"/>
</dbReference>
<keyword evidence="2" id="KW-1185">Reference proteome</keyword>
<sequence>MAWLMMAAKRFERNTLKLPSSTVHDHLNLIRELRQVFQQLRIHQVRVGNRLPRVPQGTCHIQGPVDGYDYFRRKVRHFD</sequence>
<accession>A0A4V4H9J3</accession>